<dbReference type="InterPro" id="IPR057244">
    <property type="entry name" value="GAIN_B"/>
</dbReference>
<dbReference type="OrthoDB" id="10305108at2759"/>
<protein>
    <recommendedName>
        <fullName evidence="8">GAIN-B domain-containing protein</fullName>
    </recommendedName>
</protein>
<keyword evidence="5" id="KW-1015">Disulfide bond</keyword>
<dbReference type="PROSITE" id="PS50221">
    <property type="entry name" value="GAIN_B"/>
    <property type="match status" value="1"/>
</dbReference>
<keyword evidence="4 7" id="KW-0472">Membrane</keyword>
<feature type="transmembrane region" description="Helical" evidence="7">
    <location>
        <begin position="326"/>
        <end position="351"/>
    </location>
</feature>
<sequence length="354" mass="38677">MSAAWRQPDYSDCQIPTPGELLNRLTLLSHFASVDPGDVIKATFQLAQMLAPSTTDGNANSADEYSVLVELLEMVAALPDKFTECRQADMENFANSFLQAVDNILHPSNIATWTGNQQVEADTVRIMDAVESFTAQTARENCELSLTSHEDTAAFFEGKYDHIVFRKSRETPGGFSGLSYSATSARASITLPPEVFQGVTDEQVTLLVVLYPSIGDLLDSVPTTTQPSPGSTMKVNSAVVTSSGVHQSGQAFEKLSVPLCINFTKKNPTFGKEESCVYLSRTESGESQWLTDGCWMNEQRNGSVHCCCNHMTSFALLSATETVEPYHLLLLTYVMCSASCFIILLSALILFSVR</sequence>
<dbReference type="GO" id="GO:0004930">
    <property type="term" value="F:G protein-coupled receptor activity"/>
    <property type="evidence" value="ECO:0007669"/>
    <property type="project" value="TreeGrafter"/>
</dbReference>
<evidence type="ECO:0000256" key="6">
    <source>
        <dbReference type="ARBA" id="ARBA00023180"/>
    </source>
</evidence>
<dbReference type="PANTHER" id="PTHR45813:SF8">
    <property type="entry name" value="IG-LIKE DOMAIN-CONTAINING PROTEIN"/>
    <property type="match status" value="1"/>
</dbReference>
<dbReference type="Gene3D" id="1.25.40.610">
    <property type="match status" value="1"/>
</dbReference>
<comment type="subcellular location">
    <subcellularLocation>
        <location evidence="1">Membrane</location>
    </subcellularLocation>
</comment>
<dbReference type="OMA" id="FGKEESC"/>
<dbReference type="RefSeq" id="XP_038065485.1">
    <property type="nucleotide sequence ID" value="XM_038209557.1"/>
</dbReference>
<dbReference type="EnsemblMetazoa" id="XM_038209557.1">
    <property type="protein sequence ID" value="XP_038065485.1"/>
    <property type="gene ID" value="LOC119735701"/>
</dbReference>
<keyword evidence="2 7" id="KW-0812">Transmembrane</keyword>
<name>A0A914AN85_PATMI</name>
<keyword evidence="10" id="KW-1185">Reference proteome</keyword>
<proteinExistence type="predicted"/>
<accession>A0A914AN85</accession>
<evidence type="ECO:0000256" key="3">
    <source>
        <dbReference type="ARBA" id="ARBA00022989"/>
    </source>
</evidence>
<dbReference type="GeneID" id="119735701"/>
<dbReference type="InterPro" id="IPR046338">
    <property type="entry name" value="GAIN_dom_sf"/>
</dbReference>
<feature type="domain" description="GAIN-B" evidence="8">
    <location>
        <begin position="133"/>
        <end position="324"/>
    </location>
</feature>
<dbReference type="Proteomes" id="UP000887568">
    <property type="component" value="Unplaced"/>
</dbReference>
<dbReference type="InterPro" id="IPR032471">
    <property type="entry name" value="AGRL2-4_GAIN_subdom_A"/>
</dbReference>
<evidence type="ECO:0000259" key="8">
    <source>
        <dbReference type="PROSITE" id="PS50221"/>
    </source>
</evidence>
<dbReference type="SMART" id="SM00303">
    <property type="entry name" value="GPS"/>
    <property type="match status" value="1"/>
</dbReference>
<dbReference type="Gene3D" id="2.60.220.50">
    <property type="match status" value="1"/>
</dbReference>
<evidence type="ECO:0000256" key="7">
    <source>
        <dbReference type="SAM" id="Phobius"/>
    </source>
</evidence>
<dbReference type="InterPro" id="IPR051587">
    <property type="entry name" value="Adhesion_GPCR"/>
</dbReference>
<dbReference type="Pfam" id="PF16489">
    <property type="entry name" value="GAIN"/>
    <property type="match status" value="1"/>
</dbReference>
<dbReference type="Pfam" id="PF01825">
    <property type="entry name" value="GPS"/>
    <property type="match status" value="1"/>
</dbReference>
<evidence type="ECO:0000256" key="1">
    <source>
        <dbReference type="ARBA" id="ARBA00004370"/>
    </source>
</evidence>
<keyword evidence="3 7" id="KW-1133">Transmembrane helix</keyword>
<dbReference type="GO" id="GO:0016020">
    <property type="term" value="C:membrane"/>
    <property type="evidence" value="ECO:0007669"/>
    <property type="project" value="UniProtKB-SubCell"/>
</dbReference>
<dbReference type="GO" id="GO:0007189">
    <property type="term" value="P:adenylate cyclase-activating G protein-coupled receptor signaling pathway"/>
    <property type="evidence" value="ECO:0007669"/>
    <property type="project" value="TreeGrafter"/>
</dbReference>
<evidence type="ECO:0000256" key="5">
    <source>
        <dbReference type="ARBA" id="ARBA00023157"/>
    </source>
</evidence>
<dbReference type="InterPro" id="IPR000203">
    <property type="entry name" value="GPS"/>
</dbReference>
<evidence type="ECO:0000256" key="2">
    <source>
        <dbReference type="ARBA" id="ARBA00022692"/>
    </source>
</evidence>
<organism evidence="9 10">
    <name type="scientific">Patiria miniata</name>
    <name type="common">Bat star</name>
    <name type="synonym">Asterina miniata</name>
    <dbReference type="NCBI Taxonomy" id="46514"/>
    <lineage>
        <taxon>Eukaryota</taxon>
        <taxon>Metazoa</taxon>
        <taxon>Echinodermata</taxon>
        <taxon>Eleutherozoa</taxon>
        <taxon>Asterozoa</taxon>
        <taxon>Asteroidea</taxon>
        <taxon>Valvatacea</taxon>
        <taxon>Valvatida</taxon>
        <taxon>Asterinidae</taxon>
        <taxon>Patiria</taxon>
    </lineage>
</organism>
<dbReference type="PANTHER" id="PTHR45813">
    <property type="entry name" value="IG-LIKE DOMAIN-CONTAINING PROTEIN"/>
    <property type="match status" value="1"/>
</dbReference>
<evidence type="ECO:0000313" key="9">
    <source>
        <dbReference type="EnsemblMetazoa" id="XP_038065485.1"/>
    </source>
</evidence>
<dbReference type="AlphaFoldDB" id="A0A914AN85"/>
<keyword evidence="6" id="KW-0325">Glycoprotein</keyword>
<reference evidence="9" key="1">
    <citation type="submission" date="2022-11" db="UniProtKB">
        <authorList>
            <consortium name="EnsemblMetazoa"/>
        </authorList>
    </citation>
    <scope>IDENTIFICATION</scope>
</reference>
<evidence type="ECO:0000256" key="4">
    <source>
        <dbReference type="ARBA" id="ARBA00023136"/>
    </source>
</evidence>
<evidence type="ECO:0000313" key="10">
    <source>
        <dbReference type="Proteomes" id="UP000887568"/>
    </source>
</evidence>